<gene>
    <name evidence="2" type="ORF">BE17_04220</name>
</gene>
<accession>A0A150RLZ0</accession>
<dbReference type="Pfam" id="PF13366">
    <property type="entry name" value="PDDEXK_3"/>
    <property type="match status" value="1"/>
</dbReference>
<dbReference type="InterPro" id="IPR026350">
    <property type="entry name" value="GxxExxY"/>
</dbReference>
<evidence type="ECO:0000256" key="1">
    <source>
        <dbReference type="SAM" id="MobiDB-lite"/>
    </source>
</evidence>
<comment type="caution">
    <text evidence="2">The sequence shown here is derived from an EMBL/GenBank/DDBJ whole genome shotgun (WGS) entry which is preliminary data.</text>
</comment>
<proteinExistence type="predicted"/>
<feature type="region of interest" description="Disordered" evidence="1">
    <location>
        <begin position="1"/>
        <end position="21"/>
    </location>
</feature>
<dbReference type="AlphaFoldDB" id="A0A150RLZ0"/>
<evidence type="ECO:0000313" key="2">
    <source>
        <dbReference type="EMBL" id="KYF80966.1"/>
    </source>
</evidence>
<dbReference type="Proteomes" id="UP000075635">
    <property type="component" value="Unassembled WGS sequence"/>
</dbReference>
<protein>
    <submittedName>
        <fullName evidence="2">GxxExxY protein</fullName>
    </submittedName>
</protein>
<organism evidence="2 3">
    <name type="scientific">Sorangium cellulosum</name>
    <name type="common">Polyangium cellulosum</name>
    <dbReference type="NCBI Taxonomy" id="56"/>
    <lineage>
        <taxon>Bacteria</taxon>
        <taxon>Pseudomonadati</taxon>
        <taxon>Myxococcota</taxon>
        <taxon>Polyangia</taxon>
        <taxon>Polyangiales</taxon>
        <taxon>Polyangiaceae</taxon>
        <taxon>Sorangium</taxon>
    </lineage>
</organism>
<dbReference type="EMBL" id="JEMB01002474">
    <property type="protein sequence ID" value="KYF80966.1"/>
    <property type="molecule type" value="Genomic_DNA"/>
</dbReference>
<name>A0A150RLZ0_SORCE</name>
<reference evidence="2 3" key="1">
    <citation type="submission" date="2014-02" db="EMBL/GenBank/DDBJ databases">
        <title>The small core and large imbalanced accessory genome model reveals a collaborative survival strategy of Sorangium cellulosum strains in nature.</title>
        <authorList>
            <person name="Han K."/>
            <person name="Peng R."/>
            <person name="Blom J."/>
            <person name="Li Y.-Z."/>
        </authorList>
    </citation>
    <scope>NUCLEOTIDE SEQUENCE [LARGE SCALE GENOMIC DNA]</scope>
    <source>
        <strain evidence="2 3">So0011-07</strain>
    </source>
</reference>
<feature type="compositionally biased region" description="Acidic residues" evidence="1">
    <location>
        <begin position="10"/>
        <end position="19"/>
    </location>
</feature>
<evidence type="ECO:0000313" key="3">
    <source>
        <dbReference type="Proteomes" id="UP000075635"/>
    </source>
</evidence>
<sequence length="143" mass="16015">MVMNHRGTEGTEEEENEPDAELRGLTRQVIGAAIEVHRVLGPGFLESIYEEALGVELSLRRVSFRRQVAVRVDYKGRVVGEGRVDLLVADRLLVELKAVEHLAPIHMAQLLSYLKATKIRHGLLVTFNVPALRLGLKRVINDT</sequence>
<dbReference type="NCBIfam" id="TIGR04256">
    <property type="entry name" value="GxxExxY"/>
    <property type="match status" value="1"/>
</dbReference>